<protein>
    <submittedName>
        <fullName evidence="2">Rel homology domain (RHD) containing protein</fullName>
    </submittedName>
</protein>
<dbReference type="PANTHER" id="PTHR12533:SF7">
    <property type="entry name" value="NFAT NUCLEAR FACTOR, ISOFORM B"/>
    <property type="match status" value="1"/>
</dbReference>
<dbReference type="AlphaFoldDB" id="A0A132A7J6"/>
<evidence type="ECO:0000313" key="3">
    <source>
        <dbReference type="Proteomes" id="UP000616769"/>
    </source>
</evidence>
<evidence type="ECO:0000256" key="1">
    <source>
        <dbReference type="SAM" id="MobiDB-lite"/>
    </source>
</evidence>
<dbReference type="OrthoDB" id="5346094at2759"/>
<dbReference type="Proteomes" id="UP000616769">
    <property type="component" value="Unassembled WGS sequence"/>
</dbReference>
<sequence length="172" mass="19217">MQQTFQTNNNNIGNQNCNQNQNSLQNEHPQYNQNSIINNRLAPCAYPSRSKNGKYELKILSQPEDQHRARYLTEGSRGSIKDKSGHGYPIVKLCGYTRQPIKIQCFIGHDKIIGVPHLFYQASKIAGKNSTACLVKKMDGTSIIMMDAIPSNNMEVVVDCIGILKVSFSIVS</sequence>
<dbReference type="PROSITE" id="PS50254">
    <property type="entry name" value="REL_2"/>
    <property type="match status" value="1"/>
</dbReference>
<proteinExistence type="predicted"/>
<dbReference type="InterPro" id="IPR008967">
    <property type="entry name" value="p53-like_TF_DNA-bd_sf"/>
</dbReference>
<comment type="caution">
    <text evidence="2">The sequence shown here is derived from an EMBL/GenBank/DDBJ whole genome shotgun (WGS) entry which is preliminary data.</text>
</comment>
<evidence type="ECO:0000313" key="2">
    <source>
        <dbReference type="EMBL" id="KPM06897.1"/>
    </source>
</evidence>
<dbReference type="InterPro" id="IPR008366">
    <property type="entry name" value="NFAT"/>
</dbReference>
<organism evidence="2 3">
    <name type="scientific">Sarcoptes scabiei</name>
    <name type="common">Itch mite</name>
    <name type="synonym">Acarus scabiei</name>
    <dbReference type="NCBI Taxonomy" id="52283"/>
    <lineage>
        <taxon>Eukaryota</taxon>
        <taxon>Metazoa</taxon>
        <taxon>Ecdysozoa</taxon>
        <taxon>Arthropoda</taxon>
        <taxon>Chelicerata</taxon>
        <taxon>Arachnida</taxon>
        <taxon>Acari</taxon>
        <taxon>Acariformes</taxon>
        <taxon>Sarcoptiformes</taxon>
        <taxon>Astigmata</taxon>
        <taxon>Psoroptidia</taxon>
        <taxon>Sarcoptoidea</taxon>
        <taxon>Sarcoptidae</taxon>
        <taxon>Sarcoptinae</taxon>
        <taxon>Sarcoptes</taxon>
    </lineage>
</organism>
<dbReference type="InterPro" id="IPR037059">
    <property type="entry name" value="RHD_DNA_bind_dom_sf"/>
</dbReference>
<feature type="region of interest" description="Disordered" evidence="1">
    <location>
        <begin position="1"/>
        <end position="27"/>
    </location>
</feature>
<dbReference type="EMBL" id="JXLN01011131">
    <property type="protein sequence ID" value="KPM06897.1"/>
    <property type="molecule type" value="Genomic_DNA"/>
</dbReference>
<feature type="compositionally biased region" description="Low complexity" evidence="1">
    <location>
        <begin position="1"/>
        <end position="26"/>
    </location>
</feature>
<dbReference type="Pfam" id="PF00554">
    <property type="entry name" value="RHD_DNA_bind"/>
    <property type="match status" value="1"/>
</dbReference>
<dbReference type="GO" id="GO:0000978">
    <property type="term" value="F:RNA polymerase II cis-regulatory region sequence-specific DNA binding"/>
    <property type="evidence" value="ECO:0007669"/>
    <property type="project" value="TreeGrafter"/>
</dbReference>
<dbReference type="InterPro" id="IPR011539">
    <property type="entry name" value="RHD_DNA_bind_dom"/>
</dbReference>
<dbReference type="GO" id="GO:0005667">
    <property type="term" value="C:transcription regulator complex"/>
    <property type="evidence" value="ECO:0007669"/>
    <property type="project" value="TreeGrafter"/>
</dbReference>
<dbReference type="VEuPathDB" id="VectorBase:SSCA007141"/>
<gene>
    <name evidence="2" type="ORF">QR98_0053780</name>
</gene>
<dbReference type="Gene3D" id="2.60.40.340">
    <property type="entry name" value="Rel homology domain (RHD), DNA-binding domain"/>
    <property type="match status" value="1"/>
</dbReference>
<name>A0A132A7J6_SARSC</name>
<dbReference type="GO" id="GO:0000981">
    <property type="term" value="F:DNA-binding transcription factor activity, RNA polymerase II-specific"/>
    <property type="evidence" value="ECO:0007669"/>
    <property type="project" value="TreeGrafter"/>
</dbReference>
<dbReference type="SUPFAM" id="SSF49417">
    <property type="entry name" value="p53-like transcription factors"/>
    <property type="match status" value="1"/>
</dbReference>
<reference evidence="2 3" key="1">
    <citation type="journal article" date="2015" name="Parasit. Vectors">
        <title>Draft genome of the scabies mite.</title>
        <authorList>
            <person name="Rider S.D.Jr."/>
            <person name="Morgan M.S."/>
            <person name="Arlian L.G."/>
        </authorList>
    </citation>
    <scope>NUCLEOTIDE SEQUENCE [LARGE SCALE GENOMIC DNA]</scope>
    <source>
        <strain evidence="2">Arlian Lab</strain>
    </source>
</reference>
<dbReference type="PANTHER" id="PTHR12533">
    <property type="entry name" value="NFAT"/>
    <property type="match status" value="1"/>
</dbReference>
<accession>A0A132A7J6</accession>